<dbReference type="EMBL" id="KB445793">
    <property type="protein sequence ID" value="EMD40245.1"/>
    <property type="molecule type" value="Genomic_DNA"/>
</dbReference>
<keyword evidence="4" id="KW-1185">Reference proteome</keyword>
<dbReference type="OrthoDB" id="3263231at2759"/>
<reference evidence="3 4" key="1">
    <citation type="journal article" date="2012" name="Proc. Natl. Acad. Sci. U.S.A.">
        <title>Comparative genomics of Ceriporiopsis subvermispora and Phanerochaete chrysosporium provide insight into selective ligninolysis.</title>
        <authorList>
            <person name="Fernandez-Fueyo E."/>
            <person name="Ruiz-Duenas F.J."/>
            <person name="Ferreira P."/>
            <person name="Floudas D."/>
            <person name="Hibbett D.S."/>
            <person name="Canessa P."/>
            <person name="Larrondo L.F."/>
            <person name="James T.Y."/>
            <person name="Seelenfreund D."/>
            <person name="Lobos S."/>
            <person name="Polanco R."/>
            <person name="Tello M."/>
            <person name="Honda Y."/>
            <person name="Watanabe T."/>
            <person name="Watanabe T."/>
            <person name="Ryu J.S."/>
            <person name="Kubicek C.P."/>
            <person name="Schmoll M."/>
            <person name="Gaskell J."/>
            <person name="Hammel K.E."/>
            <person name="St John F.J."/>
            <person name="Vanden Wymelenberg A."/>
            <person name="Sabat G."/>
            <person name="Splinter BonDurant S."/>
            <person name="Syed K."/>
            <person name="Yadav J.S."/>
            <person name="Doddapaneni H."/>
            <person name="Subramanian V."/>
            <person name="Lavin J.L."/>
            <person name="Oguiza J.A."/>
            <person name="Perez G."/>
            <person name="Pisabarro A.G."/>
            <person name="Ramirez L."/>
            <person name="Santoyo F."/>
            <person name="Master E."/>
            <person name="Coutinho P.M."/>
            <person name="Henrissat B."/>
            <person name="Lombard V."/>
            <person name="Magnuson J.K."/>
            <person name="Kuees U."/>
            <person name="Hori C."/>
            <person name="Igarashi K."/>
            <person name="Samejima M."/>
            <person name="Held B.W."/>
            <person name="Barry K.W."/>
            <person name="LaButti K.M."/>
            <person name="Lapidus A."/>
            <person name="Lindquist E.A."/>
            <person name="Lucas S.M."/>
            <person name="Riley R."/>
            <person name="Salamov A.A."/>
            <person name="Hoffmeister D."/>
            <person name="Schwenk D."/>
            <person name="Hadar Y."/>
            <person name="Yarden O."/>
            <person name="de Vries R.P."/>
            <person name="Wiebenga A."/>
            <person name="Stenlid J."/>
            <person name="Eastwood D."/>
            <person name="Grigoriev I.V."/>
            <person name="Berka R.M."/>
            <person name="Blanchette R.A."/>
            <person name="Kersten P."/>
            <person name="Martinez A.T."/>
            <person name="Vicuna R."/>
            <person name="Cullen D."/>
        </authorList>
    </citation>
    <scope>NUCLEOTIDE SEQUENCE [LARGE SCALE GENOMIC DNA]</scope>
    <source>
        <strain evidence="3 4">B</strain>
    </source>
</reference>
<feature type="compositionally biased region" description="Basic and acidic residues" evidence="1">
    <location>
        <begin position="480"/>
        <end position="494"/>
    </location>
</feature>
<feature type="region of interest" description="Disordered" evidence="1">
    <location>
        <begin position="14"/>
        <end position="200"/>
    </location>
</feature>
<feature type="compositionally biased region" description="Basic and acidic residues" evidence="1">
    <location>
        <begin position="16"/>
        <end position="29"/>
    </location>
</feature>
<evidence type="ECO:0000313" key="4">
    <source>
        <dbReference type="Proteomes" id="UP000016930"/>
    </source>
</evidence>
<dbReference type="AlphaFoldDB" id="M2R731"/>
<dbReference type="STRING" id="914234.M2R731"/>
<dbReference type="Gene3D" id="1.20.5.510">
    <property type="entry name" value="Single helix bin"/>
    <property type="match status" value="1"/>
</dbReference>
<evidence type="ECO:0000313" key="3">
    <source>
        <dbReference type="EMBL" id="EMD40245.1"/>
    </source>
</evidence>
<dbReference type="Proteomes" id="UP000016930">
    <property type="component" value="Unassembled WGS sequence"/>
</dbReference>
<dbReference type="HOGENOM" id="CLU_043049_0_0_1"/>
<sequence>MSCTLACLLGPRRTRREACERSRQNDGLERAVGALRGARRRQGREVRGLAALGGKPRASRGEERRGRPVCRSMGLRRGSWGLCGQGSSDAGSPTDSSGSASATGGSSSSSAQPSSPASPPPTSPPPSSSSNPPSSPPPTSDSSASATPPPDTSASPPASPSPSDSGSGSSGAPSGSATPPPASSGSSSASSSGSSSASLSSTSLQTMTSTFVTTDAAGSVITSTVVATHTIITSLPPGSNSASSSSGSSSHTGAIVGGVVGGVAGLAALALVIFFLCRRRRRDDFDGNFDPDRVVGHSGGGTLPQIDLAGADEVEPYHYTPSGYGPGPGSMSAHGEMREHNVPPFLAGGLLGAGAAAAGQPGPMHSPPATTAPSAPSAYSHSSSGHYPDYAAYSAYAAAAPPAQDFRHPSPGPSITGSSSVQSPTGSGSALGVLPSAKEREAMGRRGGYVVANQEGEAPPVVQHQDGGRLDSTPEEEEALHEVPPRYDSIPRDR</sequence>
<feature type="compositionally biased region" description="Pro residues" evidence="1">
    <location>
        <begin position="116"/>
        <end position="139"/>
    </location>
</feature>
<evidence type="ECO:0008006" key="5">
    <source>
        <dbReference type="Google" id="ProtNLM"/>
    </source>
</evidence>
<accession>M2R731</accession>
<feature type="region of interest" description="Disordered" evidence="1">
    <location>
        <begin position="317"/>
        <end position="344"/>
    </location>
</feature>
<gene>
    <name evidence="3" type="ORF">CERSUDRAFT_112437</name>
</gene>
<feature type="region of interest" description="Disordered" evidence="1">
    <location>
        <begin position="356"/>
        <end position="384"/>
    </location>
</feature>
<protein>
    <recommendedName>
        <fullName evidence="5">REJ domain-containing protein</fullName>
    </recommendedName>
</protein>
<feature type="compositionally biased region" description="Low complexity" evidence="1">
    <location>
        <begin position="86"/>
        <end position="115"/>
    </location>
</feature>
<keyword evidence="2" id="KW-0812">Transmembrane</keyword>
<keyword evidence="2" id="KW-0472">Membrane</keyword>
<organism evidence="3 4">
    <name type="scientific">Ceriporiopsis subvermispora (strain B)</name>
    <name type="common">White-rot fungus</name>
    <name type="synonym">Gelatoporia subvermispora</name>
    <dbReference type="NCBI Taxonomy" id="914234"/>
    <lineage>
        <taxon>Eukaryota</taxon>
        <taxon>Fungi</taxon>
        <taxon>Dikarya</taxon>
        <taxon>Basidiomycota</taxon>
        <taxon>Agaricomycotina</taxon>
        <taxon>Agaricomycetes</taxon>
        <taxon>Polyporales</taxon>
        <taxon>Gelatoporiaceae</taxon>
        <taxon>Gelatoporia</taxon>
    </lineage>
</organism>
<feature type="compositionally biased region" description="Low complexity" evidence="1">
    <location>
        <begin position="413"/>
        <end position="428"/>
    </location>
</feature>
<keyword evidence="2" id="KW-1133">Transmembrane helix</keyword>
<evidence type="ECO:0000256" key="1">
    <source>
        <dbReference type="SAM" id="MobiDB-lite"/>
    </source>
</evidence>
<name>M2R731_CERS8</name>
<proteinExistence type="predicted"/>
<feature type="compositionally biased region" description="Low complexity" evidence="1">
    <location>
        <begin position="140"/>
        <end position="200"/>
    </location>
</feature>
<feature type="region of interest" description="Disordered" evidence="1">
    <location>
        <begin position="402"/>
        <end position="494"/>
    </location>
</feature>
<evidence type="ECO:0000256" key="2">
    <source>
        <dbReference type="SAM" id="Phobius"/>
    </source>
</evidence>
<feature type="compositionally biased region" description="Low complexity" evidence="1">
    <location>
        <begin position="367"/>
        <end position="384"/>
    </location>
</feature>
<feature type="transmembrane region" description="Helical" evidence="2">
    <location>
        <begin position="254"/>
        <end position="277"/>
    </location>
</feature>